<evidence type="ECO:0000313" key="8">
    <source>
        <dbReference type="Proteomes" id="UP000490386"/>
    </source>
</evidence>
<dbReference type="AlphaFoldDB" id="A0A7J5B1G4"/>
<evidence type="ECO:0000256" key="4">
    <source>
        <dbReference type="RuleBase" id="RU003719"/>
    </source>
</evidence>
<name>A0A7J5B1G4_9MICO</name>
<keyword evidence="8" id="KW-1185">Reference proteome</keyword>
<dbReference type="Proteomes" id="UP000490386">
    <property type="component" value="Unassembled WGS sequence"/>
</dbReference>
<dbReference type="SUPFAM" id="SSF52283">
    <property type="entry name" value="Formate/glycerate dehydrogenase catalytic domain-like"/>
    <property type="match status" value="1"/>
</dbReference>
<dbReference type="InterPro" id="IPR029753">
    <property type="entry name" value="D-isomer_DH_CS"/>
</dbReference>
<dbReference type="Pfam" id="PF02826">
    <property type="entry name" value="2-Hacid_dh_C"/>
    <property type="match status" value="1"/>
</dbReference>
<dbReference type="InterPro" id="IPR050857">
    <property type="entry name" value="D-2-hydroxyacid_DH"/>
</dbReference>
<dbReference type="RefSeq" id="WP_151424558.1">
    <property type="nucleotide sequence ID" value="NZ_WBJX01000005.1"/>
</dbReference>
<dbReference type="InterPro" id="IPR036291">
    <property type="entry name" value="NAD(P)-bd_dom_sf"/>
</dbReference>
<dbReference type="PROSITE" id="PS00670">
    <property type="entry name" value="D_2_HYDROXYACID_DH_2"/>
    <property type="match status" value="1"/>
</dbReference>
<dbReference type="FunFam" id="3.40.50.720:FF:000203">
    <property type="entry name" value="D-3-phosphoglycerate dehydrogenase (SerA)"/>
    <property type="match status" value="1"/>
</dbReference>
<evidence type="ECO:0000259" key="6">
    <source>
        <dbReference type="Pfam" id="PF02826"/>
    </source>
</evidence>
<accession>A0A7J5B1G4</accession>
<dbReference type="PANTHER" id="PTHR42789:SF1">
    <property type="entry name" value="D-ISOMER SPECIFIC 2-HYDROXYACID DEHYDROGENASE FAMILY PROTEIN (AFU_ORTHOLOGUE AFUA_6G10090)"/>
    <property type="match status" value="1"/>
</dbReference>
<dbReference type="Gene3D" id="3.40.50.720">
    <property type="entry name" value="NAD(P)-binding Rossmann-like Domain"/>
    <property type="match status" value="2"/>
</dbReference>
<gene>
    <name evidence="7" type="ORF">F8O03_14870</name>
</gene>
<reference evidence="7 8" key="1">
    <citation type="submission" date="2019-09" db="EMBL/GenBank/DDBJ databases">
        <title>Phylogeny of genus Pseudoclavibacter and closely related genus.</title>
        <authorList>
            <person name="Li Y."/>
        </authorList>
    </citation>
    <scope>NUCLEOTIDE SEQUENCE [LARGE SCALE GENOMIC DNA]</scope>
    <source>
        <strain evidence="7 8">THG-MD12</strain>
    </source>
</reference>
<dbReference type="GO" id="GO:0051287">
    <property type="term" value="F:NAD binding"/>
    <property type="evidence" value="ECO:0007669"/>
    <property type="project" value="InterPro"/>
</dbReference>
<feature type="domain" description="D-isomer specific 2-hydroxyacid dehydrogenase catalytic" evidence="5">
    <location>
        <begin position="14"/>
        <end position="312"/>
    </location>
</feature>
<protein>
    <submittedName>
        <fullName evidence="7">Hydroxyacid dehydrogenase</fullName>
    </submittedName>
</protein>
<keyword evidence="3" id="KW-0520">NAD</keyword>
<sequence>MSATVFVTAPRLGQAGVRTLEDAGSRIIYLPDGGGRTEVEEIMASEAVDGVISRTVELSAAAIEASPRLRVISKHGVGVGNIDVDAATARGIPVFTTPGANAQSVAELTIALMFNAARRVSWMDAEIRAGRWSRAQDGRQLAGGTLGLVGAGQIGQRVARTAAATGMRVLAFDPGFGLDSPVPELAMVGSLEELLGQADVLSIHVPLSERTRGLIGAPQLALLPADAIVLNTARGEVIDEPALVEALRSGQLFAAGLDTTWSEPMEPGNPLLDCPNVVVTPHVGGSTPAALEAMALAAARNILGCLEGTPPDARSCVNPTTLSIERSNA</sequence>
<organism evidence="7 8">
    <name type="scientific">Pseudoclavibacter terrae</name>
    <dbReference type="NCBI Taxonomy" id="1530195"/>
    <lineage>
        <taxon>Bacteria</taxon>
        <taxon>Bacillati</taxon>
        <taxon>Actinomycetota</taxon>
        <taxon>Actinomycetes</taxon>
        <taxon>Micrococcales</taxon>
        <taxon>Microbacteriaceae</taxon>
        <taxon>Pseudoclavibacter</taxon>
    </lineage>
</organism>
<evidence type="ECO:0000256" key="1">
    <source>
        <dbReference type="ARBA" id="ARBA00005854"/>
    </source>
</evidence>
<dbReference type="OrthoDB" id="117809at2"/>
<feature type="domain" description="D-isomer specific 2-hydroxyacid dehydrogenase NAD-binding" evidence="6">
    <location>
        <begin position="110"/>
        <end position="284"/>
    </location>
</feature>
<comment type="similarity">
    <text evidence="1 4">Belongs to the D-isomer specific 2-hydroxyacid dehydrogenase family.</text>
</comment>
<comment type="caution">
    <text evidence="7">The sequence shown here is derived from an EMBL/GenBank/DDBJ whole genome shotgun (WGS) entry which is preliminary data.</text>
</comment>
<dbReference type="GO" id="GO:0016616">
    <property type="term" value="F:oxidoreductase activity, acting on the CH-OH group of donors, NAD or NADP as acceptor"/>
    <property type="evidence" value="ECO:0007669"/>
    <property type="project" value="InterPro"/>
</dbReference>
<dbReference type="InterPro" id="IPR006140">
    <property type="entry name" value="D-isomer_DH_NAD-bd"/>
</dbReference>
<dbReference type="Pfam" id="PF00389">
    <property type="entry name" value="2-Hacid_dh"/>
    <property type="match status" value="1"/>
</dbReference>
<evidence type="ECO:0000313" key="7">
    <source>
        <dbReference type="EMBL" id="KAB1636842.1"/>
    </source>
</evidence>
<evidence type="ECO:0000256" key="3">
    <source>
        <dbReference type="ARBA" id="ARBA00023027"/>
    </source>
</evidence>
<dbReference type="CDD" id="cd12173">
    <property type="entry name" value="PGDH_4"/>
    <property type="match status" value="1"/>
</dbReference>
<dbReference type="EMBL" id="WBJX01000005">
    <property type="protein sequence ID" value="KAB1636842.1"/>
    <property type="molecule type" value="Genomic_DNA"/>
</dbReference>
<dbReference type="PANTHER" id="PTHR42789">
    <property type="entry name" value="D-ISOMER SPECIFIC 2-HYDROXYACID DEHYDROGENASE FAMILY PROTEIN (AFU_ORTHOLOGUE AFUA_6G10090)"/>
    <property type="match status" value="1"/>
</dbReference>
<dbReference type="InterPro" id="IPR006139">
    <property type="entry name" value="D-isomer_2_OHA_DH_cat_dom"/>
</dbReference>
<evidence type="ECO:0000256" key="2">
    <source>
        <dbReference type="ARBA" id="ARBA00023002"/>
    </source>
</evidence>
<dbReference type="SUPFAM" id="SSF51735">
    <property type="entry name" value="NAD(P)-binding Rossmann-fold domains"/>
    <property type="match status" value="1"/>
</dbReference>
<keyword evidence="2 4" id="KW-0560">Oxidoreductase</keyword>
<proteinExistence type="inferred from homology"/>
<dbReference type="PROSITE" id="PS00671">
    <property type="entry name" value="D_2_HYDROXYACID_DH_3"/>
    <property type="match status" value="1"/>
</dbReference>
<evidence type="ECO:0000259" key="5">
    <source>
        <dbReference type="Pfam" id="PF00389"/>
    </source>
</evidence>